<sequence>MVIAFVSTNSLNNIARLCLNYILIFIHLKYNFYFCESMMKPLNITWKVGSELHEGMTELSAWHNFNAYGSVGFLTQEDLSITDNMQQWFIDNEQRIYALVCDYVNENYQELLEESEFLDVFDEDSELYETRCGAVSKEDMHAGNIFKLMQISAFVLHHPDKSAVGMIFECAWDEEHGFGLVIQADEIISQGGEQVVYSEL</sequence>
<dbReference type="InterPro" id="IPR054254">
    <property type="entry name" value="DUF6985"/>
</dbReference>
<dbReference type="KEGG" id="swp:swp_0927"/>
<dbReference type="EMBL" id="CP000472">
    <property type="protein sequence ID" value="ACJ27733.1"/>
    <property type="molecule type" value="Genomic_DNA"/>
</dbReference>
<dbReference type="Proteomes" id="UP000000753">
    <property type="component" value="Chromosome"/>
</dbReference>
<evidence type="ECO:0000259" key="1">
    <source>
        <dbReference type="Pfam" id="PF22481"/>
    </source>
</evidence>
<proteinExistence type="predicted"/>
<dbReference type="Pfam" id="PF22481">
    <property type="entry name" value="DUF6985"/>
    <property type="match status" value="1"/>
</dbReference>
<evidence type="ECO:0000313" key="3">
    <source>
        <dbReference type="Proteomes" id="UP000000753"/>
    </source>
</evidence>
<dbReference type="eggNOG" id="ENOG5031P2D">
    <property type="taxonomic scope" value="Bacteria"/>
</dbReference>
<name>B8CK30_SHEPW</name>
<reference evidence="2 3" key="1">
    <citation type="journal article" date="2008" name="PLoS ONE">
        <title>Environmental adaptation: genomic analysis of the piezotolerant and psychrotolerant deep-sea iron reducing bacterium Shewanella piezotolerans WP3.</title>
        <authorList>
            <person name="Wang F."/>
            <person name="Wang J."/>
            <person name="Jian H."/>
            <person name="Zhang B."/>
            <person name="Li S."/>
            <person name="Wang F."/>
            <person name="Zeng X."/>
            <person name="Gao L."/>
            <person name="Bartlett D.H."/>
            <person name="Yu J."/>
            <person name="Hu S."/>
            <person name="Xiao X."/>
        </authorList>
    </citation>
    <scope>NUCLEOTIDE SEQUENCE [LARGE SCALE GENOMIC DNA]</scope>
    <source>
        <strain evidence="3">WP3 / JCM 13877</strain>
    </source>
</reference>
<feature type="domain" description="DUF6985" evidence="1">
    <location>
        <begin position="84"/>
        <end position="193"/>
    </location>
</feature>
<evidence type="ECO:0000313" key="2">
    <source>
        <dbReference type="EMBL" id="ACJ27733.1"/>
    </source>
</evidence>
<accession>B8CK30</accession>
<protein>
    <recommendedName>
        <fullName evidence="1">DUF6985 domain-containing protein</fullName>
    </recommendedName>
</protein>
<dbReference type="AlphaFoldDB" id="B8CK30"/>
<gene>
    <name evidence="2" type="ordered locus">swp_0927</name>
</gene>
<keyword evidence="3" id="KW-1185">Reference proteome</keyword>
<dbReference type="HOGENOM" id="CLU_1617892_0_0_6"/>
<organism evidence="2 3">
    <name type="scientific">Shewanella piezotolerans (strain WP3 / JCM 13877)</name>
    <dbReference type="NCBI Taxonomy" id="225849"/>
    <lineage>
        <taxon>Bacteria</taxon>
        <taxon>Pseudomonadati</taxon>
        <taxon>Pseudomonadota</taxon>
        <taxon>Gammaproteobacteria</taxon>
        <taxon>Alteromonadales</taxon>
        <taxon>Shewanellaceae</taxon>
        <taxon>Shewanella</taxon>
    </lineage>
</organism>